<keyword evidence="3" id="KW-0862">Zinc</keyword>
<evidence type="ECO:0008006" key="6">
    <source>
        <dbReference type="Google" id="ProtNLM"/>
    </source>
</evidence>
<dbReference type="AlphaFoldDB" id="A0A8S1RS00"/>
<evidence type="ECO:0000256" key="1">
    <source>
        <dbReference type="ARBA" id="ARBA00022723"/>
    </source>
</evidence>
<name>A0A8S1RS00_9CILI</name>
<dbReference type="GO" id="GO:0008270">
    <property type="term" value="F:zinc ion binding"/>
    <property type="evidence" value="ECO:0007669"/>
    <property type="project" value="UniProtKB-KW"/>
</dbReference>
<keyword evidence="5" id="KW-1185">Reference proteome</keyword>
<sequence length="108" mass="12466">MNNNLYGICSVCFCDGKLIQLGCTHQFCESCIEQTIKKRVSQEKFLELKCLQNGCNYRLPKTMLIKHCNPQEFENIYIYQSEDISTVLDILAYCTGVDWNKILKLTLG</sequence>
<protein>
    <recommendedName>
        <fullName evidence="6">RING-type domain-containing protein</fullName>
    </recommendedName>
</protein>
<comment type="caution">
    <text evidence="4">The sequence shown here is derived from an EMBL/GenBank/DDBJ whole genome shotgun (WGS) entry which is preliminary data.</text>
</comment>
<organism evidence="4 5">
    <name type="scientific">Paramecium sonneborni</name>
    <dbReference type="NCBI Taxonomy" id="65129"/>
    <lineage>
        <taxon>Eukaryota</taxon>
        <taxon>Sar</taxon>
        <taxon>Alveolata</taxon>
        <taxon>Ciliophora</taxon>
        <taxon>Intramacronucleata</taxon>
        <taxon>Oligohymenophorea</taxon>
        <taxon>Peniculida</taxon>
        <taxon>Parameciidae</taxon>
        <taxon>Paramecium</taxon>
    </lineage>
</organism>
<reference evidence="4" key="1">
    <citation type="submission" date="2021-01" db="EMBL/GenBank/DDBJ databases">
        <authorList>
            <consortium name="Genoscope - CEA"/>
            <person name="William W."/>
        </authorList>
    </citation>
    <scope>NUCLEOTIDE SEQUENCE</scope>
</reference>
<evidence type="ECO:0000313" key="5">
    <source>
        <dbReference type="Proteomes" id="UP000692954"/>
    </source>
</evidence>
<dbReference type="InterPro" id="IPR017907">
    <property type="entry name" value="Znf_RING_CS"/>
</dbReference>
<evidence type="ECO:0000256" key="3">
    <source>
        <dbReference type="ARBA" id="ARBA00022833"/>
    </source>
</evidence>
<proteinExistence type="predicted"/>
<dbReference type="OrthoDB" id="286011at2759"/>
<dbReference type="EMBL" id="CAJJDN010000240">
    <property type="protein sequence ID" value="CAD8129725.1"/>
    <property type="molecule type" value="Genomic_DNA"/>
</dbReference>
<evidence type="ECO:0000313" key="4">
    <source>
        <dbReference type="EMBL" id="CAD8129725.1"/>
    </source>
</evidence>
<dbReference type="PROSITE" id="PS00518">
    <property type="entry name" value="ZF_RING_1"/>
    <property type="match status" value="1"/>
</dbReference>
<gene>
    <name evidence="4" type="ORF">PSON_ATCC_30995.1.T2400014</name>
</gene>
<keyword evidence="1" id="KW-0479">Metal-binding</keyword>
<keyword evidence="2" id="KW-0863">Zinc-finger</keyword>
<dbReference type="Proteomes" id="UP000692954">
    <property type="component" value="Unassembled WGS sequence"/>
</dbReference>
<evidence type="ECO:0000256" key="2">
    <source>
        <dbReference type="ARBA" id="ARBA00022771"/>
    </source>
</evidence>
<accession>A0A8S1RS00</accession>